<comment type="caution">
    <text evidence="2">The sequence shown here is derived from an EMBL/GenBank/DDBJ whole genome shotgun (WGS) entry which is preliminary data.</text>
</comment>
<organism evidence="2 3">
    <name type="scientific">Aestuariibaculum lutulentum</name>
    <dbReference type="NCBI Taxonomy" id="2920935"/>
    <lineage>
        <taxon>Bacteria</taxon>
        <taxon>Pseudomonadati</taxon>
        <taxon>Bacteroidota</taxon>
        <taxon>Flavobacteriia</taxon>
        <taxon>Flavobacteriales</taxon>
        <taxon>Flavobacteriaceae</taxon>
    </lineage>
</organism>
<dbReference type="EMBL" id="JAKVQD010000001">
    <property type="protein sequence ID" value="MCH4551240.1"/>
    <property type="molecule type" value="Genomic_DNA"/>
</dbReference>
<dbReference type="PANTHER" id="PTHR22916">
    <property type="entry name" value="GLYCOSYLTRANSFERASE"/>
    <property type="match status" value="1"/>
</dbReference>
<feature type="domain" description="Glycosyltransferase 2-like" evidence="1">
    <location>
        <begin position="4"/>
        <end position="111"/>
    </location>
</feature>
<dbReference type="Pfam" id="PF00535">
    <property type="entry name" value="Glycos_transf_2"/>
    <property type="match status" value="1"/>
</dbReference>
<protein>
    <submittedName>
        <fullName evidence="2">Glycosyltransferase family 2 protein</fullName>
    </submittedName>
</protein>
<dbReference type="InterPro" id="IPR001173">
    <property type="entry name" value="Glyco_trans_2-like"/>
</dbReference>
<evidence type="ECO:0000259" key="1">
    <source>
        <dbReference type="Pfam" id="PF00535"/>
    </source>
</evidence>
<reference evidence="2" key="1">
    <citation type="submission" date="2022-02" db="EMBL/GenBank/DDBJ databases">
        <title>Aestuariibaculum sp., a marine bacterium isolated from sediment in Guangxi.</title>
        <authorList>
            <person name="Ying J."/>
        </authorList>
    </citation>
    <scope>NUCLEOTIDE SEQUENCE</scope>
    <source>
        <strain evidence="2">L182</strain>
    </source>
</reference>
<sequence length="300" mass="35759">MLAIVIPFYKITFFEETLESLANQTDKRFKVYIGDDASPGDSKHIIEKYEGALDLVYHRFETNLGGVSLVKHWERCIALMKQEDWFMVLGDDDVLGAECVQQFYHNLEEVNACRLSVIRFATVIINDESQVVSEVYKHPNLEKSTDFFYRRFSNKTRSSFSEYIFSKAVYDDIGFYHYNLGWFTDDRAWLEFSGFGNIYTINEACVQFRLGATNISRDTYLMNEKTTVRLMFFKYLLTDRLQHFSIKQRRYLLLSYEQLVYKNDKLSFSFWWLVYFSFIKQLNFVQSIKFTRRVILQVFK</sequence>
<dbReference type="SUPFAM" id="SSF53448">
    <property type="entry name" value="Nucleotide-diphospho-sugar transferases"/>
    <property type="match status" value="1"/>
</dbReference>
<dbReference type="InterPro" id="IPR029044">
    <property type="entry name" value="Nucleotide-diphossugar_trans"/>
</dbReference>
<keyword evidence="3" id="KW-1185">Reference proteome</keyword>
<accession>A0ABS9RE84</accession>
<evidence type="ECO:0000313" key="3">
    <source>
        <dbReference type="Proteomes" id="UP001156141"/>
    </source>
</evidence>
<dbReference type="RefSeq" id="WP_240571519.1">
    <property type="nucleotide sequence ID" value="NZ_CP136709.1"/>
</dbReference>
<evidence type="ECO:0000313" key="2">
    <source>
        <dbReference type="EMBL" id="MCH4551240.1"/>
    </source>
</evidence>
<proteinExistence type="predicted"/>
<gene>
    <name evidence="2" type="ORF">MKW35_01275</name>
</gene>
<dbReference type="PANTHER" id="PTHR22916:SF3">
    <property type="entry name" value="UDP-GLCNAC:BETAGAL BETA-1,3-N-ACETYLGLUCOSAMINYLTRANSFERASE-LIKE PROTEIN 1"/>
    <property type="match status" value="1"/>
</dbReference>
<name>A0ABS9RE84_9FLAO</name>
<dbReference type="Gene3D" id="3.90.550.10">
    <property type="entry name" value="Spore Coat Polysaccharide Biosynthesis Protein SpsA, Chain A"/>
    <property type="match status" value="1"/>
</dbReference>
<dbReference type="Proteomes" id="UP001156141">
    <property type="component" value="Unassembled WGS sequence"/>
</dbReference>
<dbReference type="CDD" id="cd00761">
    <property type="entry name" value="Glyco_tranf_GTA_type"/>
    <property type="match status" value="1"/>
</dbReference>